<feature type="domain" description="Chalcone isomerase" evidence="3">
    <location>
        <begin position="108"/>
        <end position="320"/>
    </location>
</feature>
<dbReference type="STRING" id="763406.A0A1E3NTI4"/>
<dbReference type="InterPro" id="IPR036298">
    <property type="entry name" value="Chalcone_isomerase_sf"/>
</dbReference>
<evidence type="ECO:0000259" key="3">
    <source>
        <dbReference type="Pfam" id="PF16035"/>
    </source>
</evidence>
<dbReference type="AlphaFoldDB" id="A0A1E3NTI4"/>
<evidence type="ECO:0000256" key="2">
    <source>
        <dbReference type="ARBA" id="ARBA00018755"/>
    </source>
</evidence>
<dbReference type="RefSeq" id="XP_019020580.1">
    <property type="nucleotide sequence ID" value="XM_019163801.1"/>
</dbReference>
<comment type="similarity">
    <text evidence="1">Belongs to the AIM18/AIM46 family.</text>
</comment>
<accession>A0A1E3NTI4</accession>
<keyword evidence="5" id="KW-1185">Reference proteome</keyword>
<dbReference type="OrthoDB" id="18193at2759"/>
<sequence>MSWIAKTTRTSLRLQRSPLARVAASFGSSSAAGRRHFSQSSIHAHGSVIGGKTFGFGLVGALTTVAVTAGVYSTFSSQNIRSDAGVDTVSVVSSVDPLPTKLTAPLSTTYDLIGYGIREVSFLKFQVYALGLYIAEDDLKLVKQILNSKFIESFYEDIQHATTPEEHKENLSRALNDPSVSNILIRNLLTSGVRFTARICAVRNTDLSHLRDGFIRTIKNNPNYGKLMKSEDETVGERITKGLEDLRDTFNTAKMSAKKNSLVFMEIDENQHIRVTVEAIKKAGTSERGQPVVLGTVKEPLVTQLLFESYAGAEKPLIKSVQAIASQSIVDAVC</sequence>
<dbReference type="GeneID" id="30180488"/>
<evidence type="ECO:0000313" key="4">
    <source>
        <dbReference type="EMBL" id="ODQ49467.1"/>
    </source>
</evidence>
<dbReference type="GO" id="GO:0016872">
    <property type="term" value="F:intramolecular lyase activity"/>
    <property type="evidence" value="ECO:0007669"/>
    <property type="project" value="InterPro"/>
</dbReference>
<organism evidence="4 5">
    <name type="scientific">Pichia membranifaciens NRRL Y-2026</name>
    <dbReference type="NCBI Taxonomy" id="763406"/>
    <lineage>
        <taxon>Eukaryota</taxon>
        <taxon>Fungi</taxon>
        <taxon>Dikarya</taxon>
        <taxon>Ascomycota</taxon>
        <taxon>Saccharomycotina</taxon>
        <taxon>Pichiomycetes</taxon>
        <taxon>Pichiales</taxon>
        <taxon>Pichiaceae</taxon>
        <taxon>Pichia</taxon>
    </lineage>
</organism>
<evidence type="ECO:0000313" key="5">
    <source>
        <dbReference type="Proteomes" id="UP000094455"/>
    </source>
</evidence>
<name>A0A1E3NTI4_9ASCO</name>
<dbReference type="InterPro" id="IPR016087">
    <property type="entry name" value="Chalcone_isomerase"/>
</dbReference>
<dbReference type="EMBL" id="KV454001">
    <property type="protein sequence ID" value="ODQ49467.1"/>
    <property type="molecule type" value="Genomic_DNA"/>
</dbReference>
<dbReference type="SUPFAM" id="SSF54626">
    <property type="entry name" value="Chalcone isomerase"/>
    <property type="match status" value="1"/>
</dbReference>
<dbReference type="PANTHER" id="PTHR47284:SF3">
    <property type="entry name" value="FATTY-ACID-BINDING PROTEIN 2"/>
    <property type="match status" value="1"/>
</dbReference>
<dbReference type="Pfam" id="PF16035">
    <property type="entry name" value="Chalcone_2"/>
    <property type="match status" value="1"/>
</dbReference>
<proteinExistence type="inferred from homology"/>
<dbReference type="PANTHER" id="PTHR47284">
    <property type="entry name" value="FATTY-ACID-BINDING PROTEIN 2"/>
    <property type="match status" value="1"/>
</dbReference>
<dbReference type="InterPro" id="IPR016088">
    <property type="entry name" value="Chalcone_isomerase_3-sand"/>
</dbReference>
<dbReference type="Gene3D" id="3.50.70.10">
    <property type="match status" value="1"/>
</dbReference>
<evidence type="ECO:0000256" key="1">
    <source>
        <dbReference type="ARBA" id="ARBA00009111"/>
    </source>
</evidence>
<dbReference type="Proteomes" id="UP000094455">
    <property type="component" value="Unassembled WGS sequence"/>
</dbReference>
<reference evidence="4 5" key="1">
    <citation type="journal article" date="2016" name="Proc. Natl. Acad. Sci. U.S.A.">
        <title>Comparative genomics of biotechnologically important yeasts.</title>
        <authorList>
            <person name="Riley R."/>
            <person name="Haridas S."/>
            <person name="Wolfe K.H."/>
            <person name="Lopes M.R."/>
            <person name="Hittinger C.T."/>
            <person name="Goeker M."/>
            <person name="Salamov A.A."/>
            <person name="Wisecaver J.H."/>
            <person name="Long T.M."/>
            <person name="Calvey C.H."/>
            <person name="Aerts A.L."/>
            <person name="Barry K.W."/>
            <person name="Choi C."/>
            <person name="Clum A."/>
            <person name="Coughlan A.Y."/>
            <person name="Deshpande S."/>
            <person name="Douglass A.P."/>
            <person name="Hanson S.J."/>
            <person name="Klenk H.-P."/>
            <person name="LaButti K.M."/>
            <person name="Lapidus A."/>
            <person name="Lindquist E.A."/>
            <person name="Lipzen A.M."/>
            <person name="Meier-Kolthoff J.P."/>
            <person name="Ohm R.A."/>
            <person name="Otillar R.P."/>
            <person name="Pangilinan J.L."/>
            <person name="Peng Y."/>
            <person name="Rokas A."/>
            <person name="Rosa C.A."/>
            <person name="Scheuner C."/>
            <person name="Sibirny A.A."/>
            <person name="Slot J.C."/>
            <person name="Stielow J.B."/>
            <person name="Sun H."/>
            <person name="Kurtzman C.P."/>
            <person name="Blackwell M."/>
            <person name="Grigoriev I.V."/>
            <person name="Jeffries T.W."/>
        </authorList>
    </citation>
    <scope>NUCLEOTIDE SEQUENCE [LARGE SCALE GENOMIC DNA]</scope>
    <source>
        <strain evidence="4 5">NRRL Y-2026</strain>
    </source>
</reference>
<protein>
    <recommendedName>
        <fullName evidence="2">Altered inheritance of mitochondria protein 18, mitochondrial</fullName>
    </recommendedName>
</protein>
<gene>
    <name evidence="4" type="ORF">PICMEDRAFT_71010</name>
</gene>